<dbReference type="GO" id="GO:0032259">
    <property type="term" value="P:methylation"/>
    <property type="evidence" value="ECO:0007669"/>
    <property type="project" value="UniProtKB-KW"/>
</dbReference>
<evidence type="ECO:0000256" key="6">
    <source>
        <dbReference type="SAM" id="MobiDB-lite"/>
    </source>
</evidence>
<dbReference type="STRING" id="158607.A0A2P5HYZ6"/>
<dbReference type="PRINTS" id="PR00105">
    <property type="entry name" value="C5METTRFRASE"/>
</dbReference>
<dbReference type="EMBL" id="MAVT02000484">
    <property type="protein sequence ID" value="POS75462.1"/>
    <property type="molecule type" value="Genomic_DNA"/>
</dbReference>
<dbReference type="GO" id="GO:0044027">
    <property type="term" value="P:negative regulation of gene expression via chromosomal CpG island methylation"/>
    <property type="evidence" value="ECO:0007669"/>
    <property type="project" value="TreeGrafter"/>
</dbReference>
<name>A0A2P5HYZ6_DIAHE</name>
<dbReference type="InParanoid" id="A0A2P5HYZ6"/>
<feature type="region of interest" description="Disordered" evidence="6">
    <location>
        <begin position="605"/>
        <end position="632"/>
    </location>
</feature>
<feature type="compositionally biased region" description="Basic and acidic residues" evidence="6">
    <location>
        <begin position="715"/>
        <end position="749"/>
    </location>
</feature>
<dbReference type="Proteomes" id="UP000094444">
    <property type="component" value="Unassembled WGS sequence"/>
</dbReference>
<evidence type="ECO:0000256" key="5">
    <source>
        <dbReference type="PROSITE-ProRule" id="PRU01016"/>
    </source>
</evidence>
<comment type="similarity">
    <text evidence="5">Belongs to the class I-like SAM-binding methyltransferase superfamily. C5-methyltransferase family.</text>
</comment>
<dbReference type="SUPFAM" id="SSF53335">
    <property type="entry name" value="S-adenosyl-L-methionine-dependent methyltransferases"/>
    <property type="match status" value="1"/>
</dbReference>
<comment type="caution">
    <text evidence="7">The sequence shown here is derived from an EMBL/GenBank/DDBJ whole genome shotgun (WGS) entry which is preliminary data.</text>
</comment>
<organism evidence="7 8">
    <name type="scientific">Diaporthe helianthi</name>
    <dbReference type="NCBI Taxonomy" id="158607"/>
    <lineage>
        <taxon>Eukaryota</taxon>
        <taxon>Fungi</taxon>
        <taxon>Dikarya</taxon>
        <taxon>Ascomycota</taxon>
        <taxon>Pezizomycotina</taxon>
        <taxon>Sordariomycetes</taxon>
        <taxon>Sordariomycetidae</taxon>
        <taxon>Diaporthales</taxon>
        <taxon>Diaporthaceae</taxon>
        <taxon>Diaporthe</taxon>
    </lineage>
</organism>
<feature type="compositionally biased region" description="Basic and acidic residues" evidence="6">
    <location>
        <begin position="691"/>
        <end position="702"/>
    </location>
</feature>
<reference evidence="7" key="1">
    <citation type="submission" date="2017-09" db="EMBL/GenBank/DDBJ databases">
        <title>Polyketide synthases of a Diaporthe helianthi virulent isolate.</title>
        <authorList>
            <person name="Baroncelli R."/>
        </authorList>
    </citation>
    <scope>NUCLEOTIDE SEQUENCE [LARGE SCALE GENOMIC DNA]</scope>
    <source>
        <strain evidence="7">7/96</strain>
    </source>
</reference>
<feature type="compositionally biased region" description="Pro residues" evidence="6">
    <location>
        <begin position="610"/>
        <end position="619"/>
    </location>
</feature>
<dbReference type="EC" id="2.1.1.37" evidence="1"/>
<proteinExistence type="inferred from homology"/>
<keyword evidence="3 5" id="KW-0808">Transferase</keyword>
<gene>
    <name evidence="7" type="ORF">DHEL01_v206139</name>
</gene>
<dbReference type="Pfam" id="PF00145">
    <property type="entry name" value="DNA_methylase"/>
    <property type="match status" value="2"/>
</dbReference>
<dbReference type="OrthoDB" id="414133at2759"/>
<evidence type="ECO:0000313" key="7">
    <source>
        <dbReference type="EMBL" id="POS75462.1"/>
    </source>
</evidence>
<sequence>MGQNGYAREQGLQRQAAVLSQRNTPFRFGENVAEENDDQQDIENNDLVDITQEILSAQALETSRGRYRLRRAVSLVFSHRQIPVYKFGDMDLKPGTCVELRVPCGNWKVEFVEIKSIWCSRSDGSMIIRGLGYTRNRNLRGMVRKMGNEISQVFETDADDRRPAEIQGQIEFSPNDILKIRSLVKTNTMWGVFRYGGNRQWRDKTPQERETQAPLVCRGKFFVQYRDARSRRDYKPGHDIAYVRLREAEADVGKRESDKALRFNWRGKAHRGGSYKPSSSASGSEQQFTFGDAFCGAGGASRGAVMAGLKLVFGVDNCPIACATWRRNFPGALMFEQHITDWTSFNRSIGWRSHPIDILHLSPPCQYFSPESYSHASAGRINEAAQDALFACEEIIDKIRPRLFTLEQTFGIVHDAHEGFLNSLVEGFTRQGYSVRWKVVPLVEYGLPQTRKRLIMIGACPGEQLPPWPAATHAQTPTAGQKPLVTEAQALRGLSRRDPLHNVSQAVVRNNQPRDGNLPLSKTVTCGGTQGVSHFSGLRDYTLREIACLQGFPVSHQFEGNKTQVRKQIGNAFPSCVVKAIYDHLRAWLQQVDGVQRARPAQVEARRFPGPRPAAPPVVRPQSVSNQALGPINGDLTEEEALEVALQESRSESLPGAAIVPSVEVDRQDSPVSAVGPLLERMSIASSISTQRDEPRGEEVLRSRSRTLGRSASPRAEEAASQKRSLDSMHDGDVDEVMKEESPPKRERVAGTGDSNEGGVDDSKIPSRLHRYLGPPQRRHDAQVEGPRVGQRNMVNHGSEQLKDDIWMF</sequence>
<dbReference type="InterPro" id="IPR029063">
    <property type="entry name" value="SAM-dependent_MTases_sf"/>
</dbReference>
<protein>
    <recommendedName>
        <fullName evidence="1">DNA (cytosine-5-)-methyltransferase</fullName>
        <ecNumber evidence="1">2.1.1.37</ecNumber>
    </recommendedName>
</protein>
<dbReference type="GO" id="GO:0003886">
    <property type="term" value="F:DNA (cytosine-5-)-methyltransferase activity"/>
    <property type="evidence" value="ECO:0007669"/>
    <property type="project" value="UniProtKB-EC"/>
</dbReference>
<dbReference type="Gene3D" id="3.40.50.150">
    <property type="entry name" value="Vaccinia Virus protein VP39"/>
    <property type="match status" value="1"/>
</dbReference>
<dbReference type="AlphaFoldDB" id="A0A2P5HYZ6"/>
<evidence type="ECO:0000256" key="3">
    <source>
        <dbReference type="ARBA" id="ARBA00022679"/>
    </source>
</evidence>
<feature type="region of interest" description="Disordered" evidence="6">
    <location>
        <begin position="685"/>
        <end position="804"/>
    </location>
</feature>
<dbReference type="PANTHER" id="PTHR10629">
    <property type="entry name" value="CYTOSINE-SPECIFIC METHYLTRANSFERASE"/>
    <property type="match status" value="1"/>
</dbReference>
<dbReference type="Gene3D" id="3.90.120.10">
    <property type="entry name" value="DNA Methylase, subunit A, domain 2"/>
    <property type="match status" value="1"/>
</dbReference>
<keyword evidence="8" id="KW-1185">Reference proteome</keyword>
<evidence type="ECO:0000313" key="8">
    <source>
        <dbReference type="Proteomes" id="UP000094444"/>
    </source>
</evidence>
<accession>A0A2P5HYZ6</accession>
<dbReference type="GO" id="GO:0003677">
    <property type="term" value="F:DNA binding"/>
    <property type="evidence" value="ECO:0007669"/>
    <property type="project" value="TreeGrafter"/>
</dbReference>
<keyword evidence="4 5" id="KW-0949">S-adenosyl-L-methionine</keyword>
<feature type="active site" evidence="5">
    <location>
        <position position="365"/>
    </location>
</feature>
<evidence type="ECO:0000256" key="2">
    <source>
        <dbReference type="ARBA" id="ARBA00022603"/>
    </source>
</evidence>
<dbReference type="PANTHER" id="PTHR10629:SF52">
    <property type="entry name" value="DNA (CYTOSINE-5)-METHYLTRANSFERASE 1"/>
    <property type="match status" value="1"/>
</dbReference>
<dbReference type="InterPro" id="IPR050390">
    <property type="entry name" value="C5-Methyltransferase"/>
</dbReference>
<dbReference type="PROSITE" id="PS51679">
    <property type="entry name" value="SAM_MT_C5"/>
    <property type="match status" value="1"/>
</dbReference>
<evidence type="ECO:0000256" key="4">
    <source>
        <dbReference type="ARBA" id="ARBA00022691"/>
    </source>
</evidence>
<dbReference type="InterPro" id="IPR001525">
    <property type="entry name" value="C5_MeTfrase"/>
</dbReference>
<dbReference type="GO" id="GO:0005634">
    <property type="term" value="C:nucleus"/>
    <property type="evidence" value="ECO:0007669"/>
    <property type="project" value="TreeGrafter"/>
</dbReference>
<keyword evidence="2 5" id="KW-0489">Methyltransferase</keyword>
<evidence type="ECO:0000256" key="1">
    <source>
        <dbReference type="ARBA" id="ARBA00011975"/>
    </source>
</evidence>